<sequence length="49" mass="5724">MWRLWVKALGEKASPNDREADKVALVRTLIVVFYIITNLFIIAGVIRHW</sequence>
<reference evidence="2" key="1">
    <citation type="submission" date="2020-04" db="EMBL/GenBank/DDBJ databases">
        <authorList>
            <person name="Chiriac C."/>
            <person name="Salcher M."/>
            <person name="Ghai R."/>
            <person name="Kavagutti S V."/>
        </authorList>
    </citation>
    <scope>NUCLEOTIDE SEQUENCE</scope>
</reference>
<accession>A0A6J5LJB5</accession>
<gene>
    <name evidence="2" type="ORF">UFOVP250_50</name>
</gene>
<organism evidence="2">
    <name type="scientific">uncultured Caudovirales phage</name>
    <dbReference type="NCBI Taxonomy" id="2100421"/>
    <lineage>
        <taxon>Viruses</taxon>
        <taxon>Duplodnaviria</taxon>
        <taxon>Heunggongvirae</taxon>
        <taxon>Uroviricota</taxon>
        <taxon>Caudoviricetes</taxon>
        <taxon>Peduoviridae</taxon>
        <taxon>Maltschvirus</taxon>
        <taxon>Maltschvirus maltsch</taxon>
    </lineage>
</organism>
<keyword evidence="1" id="KW-0812">Transmembrane</keyword>
<dbReference type="EMBL" id="LR796270">
    <property type="protein sequence ID" value="CAB4133157.1"/>
    <property type="molecule type" value="Genomic_DNA"/>
</dbReference>
<keyword evidence="1" id="KW-0472">Membrane</keyword>
<proteinExistence type="predicted"/>
<feature type="transmembrane region" description="Helical" evidence="1">
    <location>
        <begin position="24"/>
        <end position="46"/>
    </location>
</feature>
<name>A0A6J5LJB5_9CAUD</name>
<keyword evidence="1" id="KW-1133">Transmembrane helix</keyword>
<protein>
    <submittedName>
        <fullName evidence="2">Uncharacterized protein</fullName>
    </submittedName>
</protein>
<evidence type="ECO:0000256" key="1">
    <source>
        <dbReference type="SAM" id="Phobius"/>
    </source>
</evidence>
<evidence type="ECO:0000313" key="2">
    <source>
        <dbReference type="EMBL" id="CAB4133157.1"/>
    </source>
</evidence>